<feature type="compositionally biased region" description="Basic and acidic residues" evidence="2">
    <location>
        <begin position="217"/>
        <end position="233"/>
    </location>
</feature>
<dbReference type="EMBL" id="JBJKFK010000002">
    <property type="protein sequence ID" value="KAL3321278.1"/>
    <property type="molecule type" value="Genomic_DNA"/>
</dbReference>
<dbReference type="InterPro" id="IPR013087">
    <property type="entry name" value="Znf_C2H2_type"/>
</dbReference>
<feature type="compositionally biased region" description="Low complexity" evidence="2">
    <location>
        <begin position="234"/>
        <end position="246"/>
    </location>
</feature>
<feature type="region of interest" description="Disordered" evidence="2">
    <location>
        <begin position="139"/>
        <end position="259"/>
    </location>
</feature>
<dbReference type="Proteomes" id="UP001626550">
    <property type="component" value="Unassembled WGS sequence"/>
</dbReference>
<feature type="compositionally biased region" description="Polar residues" evidence="2">
    <location>
        <begin position="23"/>
        <end position="32"/>
    </location>
</feature>
<dbReference type="PANTHER" id="PTHR16116:SF5">
    <property type="entry name" value="ZINC FINGER PROTEIN 839"/>
    <property type="match status" value="1"/>
</dbReference>
<feature type="compositionally biased region" description="Basic and acidic residues" evidence="2">
    <location>
        <begin position="157"/>
        <end position="167"/>
    </location>
</feature>
<keyword evidence="1" id="KW-0479">Metal-binding</keyword>
<evidence type="ECO:0000313" key="4">
    <source>
        <dbReference type="EMBL" id="KAL3321278.1"/>
    </source>
</evidence>
<feature type="compositionally biased region" description="Basic and acidic residues" evidence="2">
    <location>
        <begin position="247"/>
        <end position="259"/>
    </location>
</feature>
<dbReference type="Gene3D" id="3.30.160.60">
    <property type="entry name" value="Classic Zinc Finger"/>
    <property type="match status" value="1"/>
</dbReference>
<proteinExistence type="predicted"/>
<sequence length="575" mass="64611">MFKKTAKSPEKYAVDEPIETQHEQSTIQQNDIENIDPEGEAQEIEPIDIEEVQKIQAELPPPDMDAPVGSNKNPIRIIQQGSQYITTQDVSSDHLEQIIQVLTNQALLDGSTGRPNAIYNKNTNKRIIFRVIKRKRKRAGEESAASQSVRSIKHKHMDRDLINESRERKRYRKDSLSSESEEDPDFEPDMPEEEILPFPLVRKKTVSGRISRPPRHLITDYKHLKKEHLEKPDTSSNDSSSDAGYSDFEHGAISDKDDQEEKLKEFSCDICGLEFTTKAGLSRHRGCKHPEAGSGPGYRVGRYTNAQSALIKRRKRLQDALDEATDEDLIELVAPRMSRIISPWDNILMRSEPDDLHLPHVSSLVFEFFSLAEQARAFITAHLETYTEPKKDRPGPKSMKQKQADDGEEAQETGESATPCILRIDTEEQAGSLGLTVGRYLVKQPLKEDLLPDRFKAILLAQRQLADKMAEKRAGIDSGDEEGFANVGYEDEPTPRAAVSTGKRGPGRPPGSGVKKQQTGKRDDISEKYSAKKAAPITKTSIEQNNQGSAEPQILERVHDPTLNDDLVSFSFLPF</sequence>
<feature type="region of interest" description="Disordered" evidence="2">
    <location>
        <begin position="473"/>
        <end position="561"/>
    </location>
</feature>
<dbReference type="PANTHER" id="PTHR16116">
    <property type="entry name" value="ZINC FINGER PROTEIN 839"/>
    <property type="match status" value="1"/>
</dbReference>
<dbReference type="InterPro" id="IPR031885">
    <property type="entry name" value="DUF4764"/>
</dbReference>
<feature type="compositionally biased region" description="Polar residues" evidence="2">
    <location>
        <begin position="538"/>
        <end position="550"/>
    </location>
</feature>
<feature type="compositionally biased region" description="Basic and acidic residues" evidence="2">
    <location>
        <begin position="7"/>
        <end position="22"/>
    </location>
</feature>
<evidence type="ECO:0000256" key="1">
    <source>
        <dbReference type="PROSITE-ProRule" id="PRU00042"/>
    </source>
</evidence>
<evidence type="ECO:0000313" key="5">
    <source>
        <dbReference type="Proteomes" id="UP001626550"/>
    </source>
</evidence>
<name>A0ABD2QP21_9PLAT</name>
<dbReference type="Pfam" id="PF15961">
    <property type="entry name" value="DUF4764"/>
    <property type="match status" value="1"/>
</dbReference>
<feature type="domain" description="C2H2-type" evidence="3">
    <location>
        <begin position="266"/>
        <end position="289"/>
    </location>
</feature>
<evidence type="ECO:0000256" key="2">
    <source>
        <dbReference type="SAM" id="MobiDB-lite"/>
    </source>
</evidence>
<dbReference type="PROSITE" id="PS50157">
    <property type="entry name" value="ZINC_FINGER_C2H2_2"/>
    <property type="match status" value="1"/>
</dbReference>
<keyword evidence="1" id="KW-0862">Zinc</keyword>
<gene>
    <name evidence="4" type="ORF">Ciccas_000034</name>
</gene>
<feature type="compositionally biased region" description="Basic and acidic residues" evidence="2">
    <location>
        <begin position="520"/>
        <end position="530"/>
    </location>
</feature>
<accession>A0ABD2QP21</accession>
<feature type="region of interest" description="Disordered" evidence="2">
    <location>
        <begin position="387"/>
        <end position="419"/>
    </location>
</feature>
<feature type="compositionally biased region" description="Acidic residues" evidence="2">
    <location>
        <begin position="33"/>
        <end position="43"/>
    </location>
</feature>
<dbReference type="PROSITE" id="PS00028">
    <property type="entry name" value="ZINC_FINGER_C2H2_1"/>
    <property type="match status" value="1"/>
</dbReference>
<comment type="caution">
    <text evidence="4">The sequence shown here is derived from an EMBL/GenBank/DDBJ whole genome shotgun (WGS) entry which is preliminary data.</text>
</comment>
<organism evidence="4 5">
    <name type="scientific">Cichlidogyrus casuarinus</name>
    <dbReference type="NCBI Taxonomy" id="1844966"/>
    <lineage>
        <taxon>Eukaryota</taxon>
        <taxon>Metazoa</taxon>
        <taxon>Spiralia</taxon>
        <taxon>Lophotrochozoa</taxon>
        <taxon>Platyhelminthes</taxon>
        <taxon>Monogenea</taxon>
        <taxon>Monopisthocotylea</taxon>
        <taxon>Dactylogyridea</taxon>
        <taxon>Ancyrocephalidae</taxon>
        <taxon>Cichlidogyrus</taxon>
    </lineage>
</organism>
<keyword evidence="1" id="KW-0863">Zinc-finger</keyword>
<keyword evidence="5" id="KW-1185">Reference proteome</keyword>
<protein>
    <recommendedName>
        <fullName evidence="3">C2H2-type domain-containing protein</fullName>
    </recommendedName>
</protein>
<feature type="compositionally biased region" description="Acidic residues" evidence="2">
    <location>
        <begin position="179"/>
        <end position="195"/>
    </location>
</feature>
<dbReference type="AlphaFoldDB" id="A0ABD2QP21"/>
<reference evidence="4 5" key="1">
    <citation type="submission" date="2024-11" db="EMBL/GenBank/DDBJ databases">
        <title>Adaptive evolution of stress response genes in parasites aligns with host niche diversity.</title>
        <authorList>
            <person name="Hahn C."/>
            <person name="Resl P."/>
        </authorList>
    </citation>
    <scope>NUCLEOTIDE SEQUENCE [LARGE SCALE GENOMIC DNA]</scope>
    <source>
        <strain evidence="4">EGGRZ-B1_66</strain>
        <tissue evidence="4">Body</tissue>
    </source>
</reference>
<dbReference type="InterPro" id="IPR039946">
    <property type="entry name" value="ZN839"/>
</dbReference>
<feature type="region of interest" description="Disordered" evidence="2">
    <location>
        <begin position="1"/>
        <end position="43"/>
    </location>
</feature>
<dbReference type="GO" id="GO:0008270">
    <property type="term" value="F:zinc ion binding"/>
    <property type="evidence" value="ECO:0007669"/>
    <property type="project" value="UniProtKB-KW"/>
</dbReference>
<evidence type="ECO:0000259" key="3">
    <source>
        <dbReference type="PROSITE" id="PS50157"/>
    </source>
</evidence>